<dbReference type="PANTHER" id="PTHR33221">
    <property type="entry name" value="WINGED HELIX-TURN-HELIX TRANSCRIPTIONAL REGULATOR, RRF2 FAMILY"/>
    <property type="match status" value="1"/>
</dbReference>
<dbReference type="GO" id="GO:0003677">
    <property type="term" value="F:DNA binding"/>
    <property type="evidence" value="ECO:0007669"/>
    <property type="project" value="UniProtKB-KW"/>
</dbReference>
<evidence type="ECO:0000256" key="3">
    <source>
        <dbReference type="ARBA" id="ARBA00040173"/>
    </source>
</evidence>
<reference evidence="5" key="1">
    <citation type="submission" date="2016-10" db="EMBL/GenBank/DDBJ databases">
        <authorList>
            <person name="Varghese N."/>
            <person name="Submissions S."/>
        </authorList>
    </citation>
    <scope>NUCLEOTIDE SEQUENCE [LARGE SCALE GENOMIC DNA]</scope>
    <source>
        <strain evidence="5">DSM 4771</strain>
    </source>
</reference>
<dbReference type="InterPro" id="IPR000944">
    <property type="entry name" value="Tscrpt_reg_Rrf2"/>
</dbReference>
<protein>
    <recommendedName>
        <fullName evidence="3">HTH-type transcriptional regulator NsrR</fullName>
    </recommendedName>
</protein>
<dbReference type="EMBL" id="FNEV01000003">
    <property type="protein sequence ID" value="SDJ24276.1"/>
    <property type="molecule type" value="Genomic_DNA"/>
</dbReference>
<name>A0A1G8S4Y9_9BACI</name>
<dbReference type="InterPro" id="IPR036390">
    <property type="entry name" value="WH_DNA-bd_sf"/>
</dbReference>
<dbReference type="SUPFAM" id="SSF46785">
    <property type="entry name" value="Winged helix' DNA-binding domain"/>
    <property type="match status" value="1"/>
</dbReference>
<evidence type="ECO:0000313" key="4">
    <source>
        <dbReference type="EMBL" id="SDJ24276.1"/>
    </source>
</evidence>
<accession>A0A1G8S4Y9</accession>
<dbReference type="RefSeq" id="WP_093193011.1">
    <property type="nucleotide sequence ID" value="NZ_FNEV01000003.1"/>
</dbReference>
<dbReference type="AlphaFoldDB" id="A0A1G8S4Y9"/>
<dbReference type="InterPro" id="IPR030489">
    <property type="entry name" value="TR_Rrf2-type_CS"/>
</dbReference>
<dbReference type="PROSITE" id="PS51197">
    <property type="entry name" value="HTH_RRF2_2"/>
    <property type="match status" value="1"/>
</dbReference>
<proteinExistence type="predicted"/>
<evidence type="ECO:0000313" key="5">
    <source>
        <dbReference type="Proteomes" id="UP000199225"/>
    </source>
</evidence>
<gene>
    <name evidence="4" type="ORF">SAMN04490247_1254</name>
</gene>
<dbReference type="OrthoDB" id="9795923at2"/>
<dbReference type="GO" id="GO:0003700">
    <property type="term" value="F:DNA-binding transcription factor activity"/>
    <property type="evidence" value="ECO:0007669"/>
    <property type="project" value="TreeGrafter"/>
</dbReference>
<dbReference type="STRING" id="86666.SAMN04490247_1254"/>
<dbReference type="PROSITE" id="PS01332">
    <property type="entry name" value="HTH_RRF2_1"/>
    <property type="match status" value="1"/>
</dbReference>
<dbReference type="Pfam" id="PF02082">
    <property type="entry name" value="Rrf2"/>
    <property type="match status" value="1"/>
</dbReference>
<comment type="cofactor">
    <cofactor evidence="2">
        <name>[2Fe-2S] cluster</name>
        <dbReference type="ChEBI" id="CHEBI:190135"/>
    </cofactor>
</comment>
<dbReference type="InterPro" id="IPR036388">
    <property type="entry name" value="WH-like_DNA-bd_sf"/>
</dbReference>
<dbReference type="GO" id="GO:0005829">
    <property type="term" value="C:cytosol"/>
    <property type="evidence" value="ECO:0007669"/>
    <property type="project" value="TreeGrafter"/>
</dbReference>
<keyword evidence="5" id="KW-1185">Reference proteome</keyword>
<dbReference type="Proteomes" id="UP000199225">
    <property type="component" value="Unassembled WGS sequence"/>
</dbReference>
<dbReference type="Gene3D" id="1.10.10.10">
    <property type="entry name" value="Winged helix-like DNA-binding domain superfamily/Winged helix DNA-binding domain"/>
    <property type="match status" value="1"/>
</dbReference>
<organism evidence="4 5">
    <name type="scientific">Salimicrobium halophilum</name>
    <dbReference type="NCBI Taxonomy" id="86666"/>
    <lineage>
        <taxon>Bacteria</taxon>
        <taxon>Bacillati</taxon>
        <taxon>Bacillota</taxon>
        <taxon>Bacilli</taxon>
        <taxon>Bacillales</taxon>
        <taxon>Bacillaceae</taxon>
        <taxon>Salimicrobium</taxon>
    </lineage>
</organism>
<dbReference type="NCBIfam" id="TIGR00738">
    <property type="entry name" value="rrf2_super"/>
    <property type="match status" value="1"/>
</dbReference>
<evidence type="ECO:0000256" key="2">
    <source>
        <dbReference type="ARBA" id="ARBA00034078"/>
    </source>
</evidence>
<keyword evidence="1" id="KW-0238">DNA-binding</keyword>
<evidence type="ECO:0000256" key="1">
    <source>
        <dbReference type="ARBA" id="ARBA00023125"/>
    </source>
</evidence>
<sequence length="145" mass="16561">MRLKKYTDYALRVLIYTASKPGEELSSKKEISEVFHISLNHLAKIVHELQKEGYVETVRGRSGGIRLAKDPEDINIGAVVRLMEDDFQMFECFSCETDYCVISPACKLKRVVGKALREFLRVLDAYTLADILENKDELKDLMGID</sequence>
<dbReference type="PANTHER" id="PTHR33221:SF4">
    <property type="entry name" value="HTH-TYPE TRANSCRIPTIONAL REPRESSOR NSRR"/>
    <property type="match status" value="1"/>
</dbReference>